<dbReference type="InterPro" id="IPR050631">
    <property type="entry name" value="PheA/TfdB_FAD_monoxygenase"/>
</dbReference>
<accession>A0ABV4UR74</accession>
<dbReference type="PRINTS" id="PR00420">
    <property type="entry name" value="RNGMNOXGNASE"/>
</dbReference>
<dbReference type="SUPFAM" id="SSF51905">
    <property type="entry name" value="FAD/NAD(P)-binding domain"/>
    <property type="match status" value="1"/>
</dbReference>
<dbReference type="Gene3D" id="3.50.50.60">
    <property type="entry name" value="FAD/NAD(P)-binding domain"/>
    <property type="match status" value="1"/>
</dbReference>
<dbReference type="Proteomes" id="UP001575652">
    <property type="component" value="Unassembled WGS sequence"/>
</dbReference>
<evidence type="ECO:0000256" key="1">
    <source>
        <dbReference type="ARBA" id="ARBA00023002"/>
    </source>
</evidence>
<comment type="caution">
    <text evidence="3">The sequence shown here is derived from an EMBL/GenBank/DDBJ whole genome shotgun (WGS) entry which is preliminary data.</text>
</comment>
<organism evidence="3 4">
    <name type="scientific">Arthrobacter halodurans</name>
    <dbReference type="NCBI Taxonomy" id="516699"/>
    <lineage>
        <taxon>Bacteria</taxon>
        <taxon>Bacillati</taxon>
        <taxon>Actinomycetota</taxon>
        <taxon>Actinomycetes</taxon>
        <taxon>Micrococcales</taxon>
        <taxon>Micrococcaceae</taxon>
        <taxon>Arthrobacter</taxon>
    </lineage>
</organism>
<proteinExistence type="predicted"/>
<protein>
    <submittedName>
        <fullName evidence="3">FAD-dependent oxidoreductase</fullName>
    </submittedName>
</protein>
<keyword evidence="4" id="KW-1185">Reference proteome</keyword>
<name>A0ABV4UR74_9MICC</name>
<evidence type="ECO:0000313" key="4">
    <source>
        <dbReference type="Proteomes" id="UP001575652"/>
    </source>
</evidence>
<sequence length="396" mass="40902">MIDVAIAGGGPAGLSLAILLAQAGAEVRVLERRGSAAEGSRAIGLHPPGLDVLDAAGVGDAAVAAGVRIRGGRAVARNRTVAGLDFGVLGGAHPYVLALPQAVTVRLLEDRLAEIAPGALRRGVSVRGAEGSPRGDGVAVRLDGHGGGAEPPAGLLRARYLVGADGTRSAVRDTGGFAASGRGYPDRYLMGDFADDSGFGPTAVLFLHERGIVECFPLPGGVRRWVVRLGRRDDPGPSGGAGAGDGARTDPRWLTEEILRRTGRRVDPAGNSMLSWFATRRRTVETMAAGRTVLIGDAAHEVSPIGGQGMTLGLADAAELAGLLLADREPTEAELAAFSRRRLAAARSAGRQAHVNMALGRPLPGPLLHGRNALIRQALRSRPLADGIAHRFAMRA</sequence>
<feature type="domain" description="FAD-binding" evidence="2">
    <location>
        <begin position="2"/>
        <end position="349"/>
    </location>
</feature>
<dbReference type="RefSeq" id="WP_373972577.1">
    <property type="nucleotide sequence ID" value="NZ_JBHDLJ010000010.1"/>
</dbReference>
<dbReference type="EMBL" id="JBHDLJ010000010">
    <property type="protein sequence ID" value="MFB0835406.1"/>
    <property type="molecule type" value="Genomic_DNA"/>
</dbReference>
<evidence type="ECO:0000259" key="2">
    <source>
        <dbReference type="Pfam" id="PF01494"/>
    </source>
</evidence>
<evidence type="ECO:0000313" key="3">
    <source>
        <dbReference type="EMBL" id="MFB0835406.1"/>
    </source>
</evidence>
<reference evidence="3 4" key="1">
    <citation type="submission" date="2024-09" db="EMBL/GenBank/DDBJ databases">
        <authorList>
            <person name="Salinas-Garcia M.A."/>
            <person name="Prieme A."/>
        </authorList>
    </citation>
    <scope>NUCLEOTIDE SEQUENCE [LARGE SCALE GENOMIC DNA]</scope>
    <source>
        <strain evidence="3 4">DSM 21081</strain>
    </source>
</reference>
<dbReference type="Gene3D" id="3.30.70.2450">
    <property type="match status" value="1"/>
</dbReference>
<dbReference type="PANTHER" id="PTHR43476">
    <property type="entry name" value="3-(3-HYDROXY-PHENYL)PROPIONATE/3-HYDROXYCINNAMIC ACID HYDROXYLASE"/>
    <property type="match status" value="1"/>
</dbReference>
<dbReference type="PANTHER" id="PTHR43476:SF3">
    <property type="entry name" value="FAD-BINDING MONOOXYGENASE"/>
    <property type="match status" value="1"/>
</dbReference>
<dbReference type="Pfam" id="PF01494">
    <property type="entry name" value="FAD_binding_3"/>
    <property type="match status" value="1"/>
</dbReference>
<dbReference type="InterPro" id="IPR002938">
    <property type="entry name" value="FAD-bd"/>
</dbReference>
<gene>
    <name evidence="3" type="ORF">ACETWP_12480</name>
</gene>
<keyword evidence="1" id="KW-0560">Oxidoreductase</keyword>
<dbReference type="InterPro" id="IPR036188">
    <property type="entry name" value="FAD/NAD-bd_sf"/>
</dbReference>